<dbReference type="PATRIC" id="fig|1461583.4.peg.756"/>
<evidence type="ECO:0000259" key="2">
    <source>
        <dbReference type="PROSITE" id="PS50056"/>
    </source>
</evidence>
<feature type="domain" description="Tyrosine specific protein phosphatases" evidence="2">
    <location>
        <begin position="64"/>
        <end position="130"/>
    </location>
</feature>
<dbReference type="GO" id="GO:0004725">
    <property type="term" value="F:protein tyrosine phosphatase activity"/>
    <property type="evidence" value="ECO:0007669"/>
    <property type="project" value="UniProtKB-EC"/>
</dbReference>
<protein>
    <recommendedName>
        <fullName evidence="1">protein-tyrosine-phosphatase</fullName>
        <ecNumber evidence="1">3.1.3.48</ecNumber>
    </recommendedName>
</protein>
<dbReference type="Pfam" id="PF00782">
    <property type="entry name" value="DSPc"/>
    <property type="match status" value="1"/>
</dbReference>
<dbReference type="HOGENOM" id="CLU_149171_0_0_9"/>
<dbReference type="SUPFAM" id="SSF52799">
    <property type="entry name" value="(Phosphotyrosine protein) phosphatases II"/>
    <property type="match status" value="1"/>
</dbReference>
<reference evidence="4" key="1">
    <citation type="submission" date="2014-07" db="EMBL/GenBank/DDBJ databases">
        <authorList>
            <person name="Urmite Genomes Urmite Genomes"/>
        </authorList>
    </citation>
    <scope>NUCLEOTIDE SEQUENCE</scope>
    <source>
        <strain evidence="4">13S34_air</strain>
    </source>
</reference>
<name>A0A078M4B7_9BACL</name>
<dbReference type="InterPro" id="IPR000340">
    <property type="entry name" value="Dual-sp_phosphatase_cat-dom"/>
</dbReference>
<dbReference type="PROSITE" id="PS50206">
    <property type="entry name" value="RHODANESE_3"/>
    <property type="match status" value="1"/>
</dbReference>
<dbReference type="InterPro" id="IPR000387">
    <property type="entry name" value="Tyr_Pase_dom"/>
</dbReference>
<dbReference type="AlphaFoldDB" id="A0A078M4B7"/>
<dbReference type="InterPro" id="IPR001763">
    <property type="entry name" value="Rhodanese-like_dom"/>
</dbReference>
<gene>
    <name evidence="4" type="ORF">BN1050_00794</name>
</gene>
<evidence type="ECO:0000259" key="3">
    <source>
        <dbReference type="PROSITE" id="PS50206"/>
    </source>
</evidence>
<feature type="domain" description="Rhodanese" evidence="3">
    <location>
        <begin position="29"/>
        <end position="103"/>
    </location>
</feature>
<dbReference type="EC" id="3.1.3.48" evidence="1"/>
<evidence type="ECO:0000256" key="1">
    <source>
        <dbReference type="ARBA" id="ARBA00013064"/>
    </source>
</evidence>
<dbReference type="EMBL" id="LN483074">
    <property type="protein sequence ID" value="CEA01125.1"/>
    <property type="molecule type" value="Genomic_DNA"/>
</dbReference>
<evidence type="ECO:0000313" key="4">
    <source>
        <dbReference type="EMBL" id="CEA01125.1"/>
    </source>
</evidence>
<organism evidence="4">
    <name type="scientific">Metalysinibacillus saudimassiliensis</name>
    <dbReference type="NCBI Taxonomy" id="1461583"/>
    <lineage>
        <taxon>Bacteria</taxon>
        <taxon>Bacillati</taxon>
        <taxon>Bacillota</taxon>
        <taxon>Bacilli</taxon>
        <taxon>Bacillales</taxon>
        <taxon>Caryophanaceae</taxon>
        <taxon>Metalysinibacillus</taxon>
    </lineage>
</organism>
<dbReference type="Gene3D" id="3.90.190.10">
    <property type="entry name" value="Protein tyrosine phosphatase superfamily"/>
    <property type="match status" value="1"/>
</dbReference>
<dbReference type="InterPro" id="IPR029021">
    <property type="entry name" value="Prot-tyrosine_phosphatase-like"/>
</dbReference>
<sequence>MYSELKEGRLYFGPHADAATAAKEQGIDVVVDVRVNGESQPEQLAYNYSHLPIADEDLTASTLKQTAEAIKAAYDEGKAVYFHCGGGNGRACVTATATLLELGEATTVDEAIAQVIAKRPTATIRPAMEAALRSIYEGK</sequence>
<accession>A0A078M4B7</accession>
<proteinExistence type="predicted"/>
<dbReference type="PROSITE" id="PS50056">
    <property type="entry name" value="TYR_PHOSPHATASE_2"/>
    <property type="match status" value="1"/>
</dbReference>